<gene>
    <name evidence="2" type="ORF">INT44_007767</name>
</gene>
<sequence>MFAFKRSASRAVAVLNNSRAFASASAPKSRLRPLPIALGATLAGSSLTAFYFMNTVDYHPVALSTEEELSHREVYLKELEELAVVKEMRARNDAVVFEAYGHLKGISKLHNLTASTLRGKDKVAIPPLVFYTNDRKEVTIIVHLGRSLCGHDKIVHGGMLATLLDEALACVAIPALPFNMGFTANLNIDYRLPVKADQWVVLRGKLTNLEGRKAWVEAWIESVDGQHKFTEAKSLYISPKAPF</sequence>
<dbReference type="InterPro" id="IPR029069">
    <property type="entry name" value="HotDog_dom_sf"/>
</dbReference>
<evidence type="ECO:0000313" key="2">
    <source>
        <dbReference type="EMBL" id="KAG2175279.1"/>
    </source>
</evidence>
<reference evidence="2" key="1">
    <citation type="submission" date="2020-12" db="EMBL/GenBank/DDBJ databases">
        <title>Metabolic potential, ecology and presence of endohyphal bacteria is reflected in genomic diversity of Mucoromycotina.</title>
        <authorList>
            <person name="Muszewska A."/>
            <person name="Okrasinska A."/>
            <person name="Steczkiewicz K."/>
            <person name="Drgas O."/>
            <person name="Orlowska M."/>
            <person name="Perlinska-Lenart U."/>
            <person name="Aleksandrzak-Piekarczyk T."/>
            <person name="Szatraj K."/>
            <person name="Zielenkiewicz U."/>
            <person name="Pilsyk S."/>
            <person name="Malc E."/>
            <person name="Mieczkowski P."/>
            <person name="Kruszewska J.S."/>
            <person name="Biernat P."/>
            <person name="Pawlowska J."/>
        </authorList>
    </citation>
    <scope>NUCLEOTIDE SEQUENCE</scope>
    <source>
        <strain evidence="2">WA0000051536</strain>
    </source>
</reference>
<protein>
    <recommendedName>
        <fullName evidence="1">Thioesterase domain-containing protein</fullName>
    </recommendedName>
</protein>
<comment type="caution">
    <text evidence="2">The sequence shown here is derived from an EMBL/GenBank/DDBJ whole genome shotgun (WGS) entry which is preliminary data.</text>
</comment>
<organism evidence="2 3">
    <name type="scientific">Umbelopsis vinacea</name>
    <dbReference type="NCBI Taxonomy" id="44442"/>
    <lineage>
        <taxon>Eukaryota</taxon>
        <taxon>Fungi</taxon>
        <taxon>Fungi incertae sedis</taxon>
        <taxon>Mucoromycota</taxon>
        <taxon>Mucoromycotina</taxon>
        <taxon>Umbelopsidomycetes</taxon>
        <taxon>Umbelopsidales</taxon>
        <taxon>Umbelopsidaceae</taxon>
        <taxon>Umbelopsis</taxon>
    </lineage>
</organism>
<dbReference type="Proteomes" id="UP000612746">
    <property type="component" value="Unassembled WGS sequence"/>
</dbReference>
<accession>A0A8H7PKS5</accession>
<dbReference type="PANTHER" id="PTHR47260:SF1">
    <property type="entry name" value="UPF0644 PROTEIN PB2B4.06"/>
    <property type="match status" value="1"/>
</dbReference>
<dbReference type="Pfam" id="PF03061">
    <property type="entry name" value="4HBT"/>
    <property type="match status" value="1"/>
</dbReference>
<proteinExistence type="predicted"/>
<dbReference type="SUPFAM" id="SSF54637">
    <property type="entry name" value="Thioesterase/thiol ester dehydrase-isomerase"/>
    <property type="match status" value="1"/>
</dbReference>
<dbReference type="OrthoDB" id="506431at2759"/>
<keyword evidence="3" id="KW-1185">Reference proteome</keyword>
<dbReference type="InterPro" id="IPR006683">
    <property type="entry name" value="Thioestr_dom"/>
</dbReference>
<name>A0A8H7PKS5_9FUNG</name>
<evidence type="ECO:0000259" key="1">
    <source>
        <dbReference type="Pfam" id="PF03061"/>
    </source>
</evidence>
<dbReference type="Gene3D" id="3.10.129.10">
    <property type="entry name" value="Hotdog Thioesterase"/>
    <property type="match status" value="1"/>
</dbReference>
<dbReference type="InterPro" id="IPR052061">
    <property type="entry name" value="PTE-AB_protein"/>
</dbReference>
<dbReference type="CDD" id="cd03443">
    <property type="entry name" value="PaaI_thioesterase"/>
    <property type="match status" value="1"/>
</dbReference>
<feature type="domain" description="Thioesterase" evidence="1">
    <location>
        <begin position="154"/>
        <end position="224"/>
    </location>
</feature>
<dbReference type="PANTHER" id="PTHR47260">
    <property type="entry name" value="UPF0644 PROTEIN PB2B4.06"/>
    <property type="match status" value="1"/>
</dbReference>
<evidence type="ECO:0000313" key="3">
    <source>
        <dbReference type="Proteomes" id="UP000612746"/>
    </source>
</evidence>
<dbReference type="EMBL" id="JAEPRA010000015">
    <property type="protein sequence ID" value="KAG2175279.1"/>
    <property type="molecule type" value="Genomic_DNA"/>
</dbReference>
<dbReference type="AlphaFoldDB" id="A0A8H7PKS5"/>